<dbReference type="GO" id="GO:0005886">
    <property type="term" value="C:plasma membrane"/>
    <property type="evidence" value="ECO:0007669"/>
    <property type="project" value="UniProtKB-SubCell"/>
</dbReference>
<feature type="domain" description="RDD" evidence="7">
    <location>
        <begin position="8"/>
        <end position="146"/>
    </location>
</feature>
<dbReference type="InterPro" id="IPR051791">
    <property type="entry name" value="Pra-immunoreactive"/>
</dbReference>
<feature type="transmembrane region" description="Helical" evidence="6">
    <location>
        <begin position="21"/>
        <end position="44"/>
    </location>
</feature>
<keyword evidence="3 6" id="KW-0812">Transmembrane</keyword>
<dbReference type="InterPro" id="IPR010432">
    <property type="entry name" value="RDD"/>
</dbReference>
<keyword evidence="2" id="KW-1003">Cell membrane</keyword>
<evidence type="ECO:0000256" key="5">
    <source>
        <dbReference type="ARBA" id="ARBA00023136"/>
    </source>
</evidence>
<dbReference type="Proteomes" id="UP000536640">
    <property type="component" value="Unassembled WGS sequence"/>
</dbReference>
<sequence length="167" mass="18593">MTAELPAPGVFRRLAAIVYDCFLLFAVLFVATLIPALLFSPDIMANDAANDSVVHELNSPLGGGLYRAYLLSFIIVFYGWFWRKNGQTLGMQAWKIKLESVDGGQPSWGQCLIRLCVAVPALGLAGLGYWWIWLDRDSLAWHDRASKTRLRSLPKAEKNKPVAKPAE</sequence>
<proteinExistence type="predicted"/>
<keyword evidence="5 6" id="KW-0472">Membrane</keyword>
<organism evidence="8 9">
    <name type="scientific">Zhongshania antarctica</name>
    <dbReference type="NCBI Taxonomy" id="641702"/>
    <lineage>
        <taxon>Bacteria</taxon>
        <taxon>Pseudomonadati</taxon>
        <taxon>Pseudomonadota</taxon>
        <taxon>Gammaproteobacteria</taxon>
        <taxon>Cellvibrionales</taxon>
        <taxon>Spongiibacteraceae</taxon>
        <taxon>Zhongshania</taxon>
    </lineage>
</organism>
<keyword evidence="9" id="KW-1185">Reference proteome</keyword>
<feature type="transmembrane region" description="Helical" evidence="6">
    <location>
        <begin position="64"/>
        <end position="82"/>
    </location>
</feature>
<evidence type="ECO:0000256" key="1">
    <source>
        <dbReference type="ARBA" id="ARBA00004651"/>
    </source>
</evidence>
<dbReference type="PANTHER" id="PTHR36115:SF10">
    <property type="entry name" value="RDD DOMAIN-CONTAINING PROTEIN"/>
    <property type="match status" value="1"/>
</dbReference>
<comment type="caution">
    <text evidence="8">The sequence shown here is derived from an EMBL/GenBank/DDBJ whole genome shotgun (WGS) entry which is preliminary data.</text>
</comment>
<accession>A0A840QZQ5</accession>
<evidence type="ECO:0000256" key="2">
    <source>
        <dbReference type="ARBA" id="ARBA00022475"/>
    </source>
</evidence>
<evidence type="ECO:0000256" key="6">
    <source>
        <dbReference type="SAM" id="Phobius"/>
    </source>
</evidence>
<dbReference type="Pfam" id="PF06271">
    <property type="entry name" value="RDD"/>
    <property type="match status" value="1"/>
</dbReference>
<dbReference type="EMBL" id="JACHHW010000001">
    <property type="protein sequence ID" value="MBB5185883.1"/>
    <property type="molecule type" value="Genomic_DNA"/>
</dbReference>
<reference evidence="8 9" key="1">
    <citation type="submission" date="2020-08" db="EMBL/GenBank/DDBJ databases">
        <title>Genomic Encyclopedia of Type Strains, Phase IV (KMG-IV): sequencing the most valuable type-strain genomes for metagenomic binning, comparative biology and taxonomic classification.</title>
        <authorList>
            <person name="Goeker M."/>
        </authorList>
    </citation>
    <scope>NUCLEOTIDE SEQUENCE [LARGE SCALE GENOMIC DNA]</scope>
    <source>
        <strain evidence="8 9">DSM 25701</strain>
    </source>
</reference>
<evidence type="ECO:0000256" key="3">
    <source>
        <dbReference type="ARBA" id="ARBA00022692"/>
    </source>
</evidence>
<evidence type="ECO:0000313" key="8">
    <source>
        <dbReference type="EMBL" id="MBB5185883.1"/>
    </source>
</evidence>
<name>A0A840QZQ5_9GAMM</name>
<dbReference type="AlphaFoldDB" id="A0A840QZQ5"/>
<evidence type="ECO:0000256" key="4">
    <source>
        <dbReference type="ARBA" id="ARBA00022989"/>
    </source>
</evidence>
<comment type="subcellular location">
    <subcellularLocation>
        <location evidence="1">Cell membrane</location>
        <topology evidence="1">Multi-pass membrane protein</topology>
    </subcellularLocation>
</comment>
<dbReference type="RefSeq" id="WP_184460722.1">
    <property type="nucleotide sequence ID" value="NZ_JACHHW010000001.1"/>
</dbReference>
<evidence type="ECO:0000313" key="9">
    <source>
        <dbReference type="Proteomes" id="UP000536640"/>
    </source>
</evidence>
<gene>
    <name evidence="8" type="ORF">HNQ57_000142</name>
</gene>
<keyword evidence="4 6" id="KW-1133">Transmembrane helix</keyword>
<feature type="transmembrane region" description="Helical" evidence="6">
    <location>
        <begin position="112"/>
        <end position="132"/>
    </location>
</feature>
<dbReference type="PANTHER" id="PTHR36115">
    <property type="entry name" value="PROLINE-RICH ANTIGEN HOMOLOG-RELATED"/>
    <property type="match status" value="1"/>
</dbReference>
<evidence type="ECO:0000259" key="7">
    <source>
        <dbReference type="Pfam" id="PF06271"/>
    </source>
</evidence>
<protein>
    <submittedName>
        <fullName evidence="8">Putative RDD family membrane protein YckC</fullName>
    </submittedName>
</protein>